<evidence type="ECO:0000313" key="11">
    <source>
        <dbReference type="Proteomes" id="UP001522662"/>
    </source>
</evidence>
<feature type="transmembrane region" description="Helical" evidence="7">
    <location>
        <begin position="69"/>
        <end position="91"/>
    </location>
</feature>
<protein>
    <submittedName>
        <fullName evidence="10">DUF421 domain-containing protein</fullName>
    </submittedName>
</protein>
<dbReference type="RefSeq" id="WP_229576677.1">
    <property type="nucleotide sequence ID" value="NZ_CP128477.1"/>
</dbReference>
<dbReference type="Gene3D" id="3.30.240.20">
    <property type="entry name" value="bsu07140 like domains"/>
    <property type="match status" value="1"/>
</dbReference>
<dbReference type="Pfam" id="PF04239">
    <property type="entry name" value="DUF421"/>
    <property type="match status" value="1"/>
</dbReference>
<keyword evidence="10" id="KW-0614">Plasmid</keyword>
<feature type="transmembrane region" description="Helical" evidence="7">
    <location>
        <begin position="44"/>
        <end position="63"/>
    </location>
</feature>
<comment type="similarity">
    <text evidence="2">Belongs to the UPF0702 family.</text>
</comment>
<evidence type="ECO:0000313" key="10">
    <source>
        <dbReference type="EMBL" id="MCJ8240360.1"/>
    </source>
</evidence>
<keyword evidence="11" id="KW-1185">Reference proteome</keyword>
<dbReference type="Pfam" id="PF20730">
    <property type="entry name" value="YetF_N"/>
    <property type="match status" value="1"/>
</dbReference>
<geneLocation type="plasmid" evidence="10">
    <name>unnamed</name>
</geneLocation>
<name>A0ABT0D4N6_9HYPH</name>
<dbReference type="PANTHER" id="PTHR34582:SF6">
    <property type="entry name" value="UPF0702 TRANSMEMBRANE PROTEIN YCAP"/>
    <property type="match status" value="1"/>
</dbReference>
<proteinExistence type="inferred from homology"/>
<keyword evidence="6 7" id="KW-0472">Membrane</keyword>
<feature type="domain" description="YetF C-terminal" evidence="8">
    <location>
        <begin position="93"/>
        <end position="158"/>
    </location>
</feature>
<dbReference type="EMBL" id="JALAYX010000005">
    <property type="protein sequence ID" value="MCJ8240360.1"/>
    <property type="molecule type" value="Genomic_DNA"/>
</dbReference>
<organism evidence="10 11">
    <name type="scientific">Peteryoungia algae</name>
    <dbReference type="NCBI Taxonomy" id="2919917"/>
    <lineage>
        <taxon>Bacteria</taxon>
        <taxon>Pseudomonadati</taxon>
        <taxon>Pseudomonadota</taxon>
        <taxon>Alphaproteobacteria</taxon>
        <taxon>Hyphomicrobiales</taxon>
        <taxon>Rhizobiaceae</taxon>
        <taxon>Peteryoungia</taxon>
    </lineage>
</organism>
<comment type="caution">
    <text evidence="10">The sequence shown here is derived from an EMBL/GenBank/DDBJ whole genome shotgun (WGS) entry which is preliminary data.</text>
</comment>
<gene>
    <name evidence="10" type="ORF">MKJ03_18660</name>
</gene>
<dbReference type="InterPro" id="IPR023090">
    <property type="entry name" value="UPF0702_alpha/beta_dom_sf"/>
</dbReference>
<dbReference type="InterPro" id="IPR007353">
    <property type="entry name" value="DUF421"/>
</dbReference>
<evidence type="ECO:0000256" key="6">
    <source>
        <dbReference type="ARBA" id="ARBA00023136"/>
    </source>
</evidence>
<evidence type="ECO:0000259" key="8">
    <source>
        <dbReference type="Pfam" id="PF04239"/>
    </source>
</evidence>
<evidence type="ECO:0000256" key="1">
    <source>
        <dbReference type="ARBA" id="ARBA00004651"/>
    </source>
</evidence>
<evidence type="ECO:0000256" key="3">
    <source>
        <dbReference type="ARBA" id="ARBA00022475"/>
    </source>
</evidence>
<evidence type="ECO:0000256" key="5">
    <source>
        <dbReference type="ARBA" id="ARBA00022989"/>
    </source>
</evidence>
<evidence type="ECO:0000256" key="2">
    <source>
        <dbReference type="ARBA" id="ARBA00006448"/>
    </source>
</evidence>
<feature type="transmembrane region" description="Helical" evidence="7">
    <location>
        <begin position="13"/>
        <end position="32"/>
    </location>
</feature>
<dbReference type="InterPro" id="IPR048454">
    <property type="entry name" value="YetF_N"/>
</dbReference>
<sequence length="159" mass="16819">MDWQSMLFQGWPGIIRTLLVGTLAYVTLVFFLRISGKRTLSKLNAFDLVVTVALGSTLSAILLQESIALAEGAAALGLLILLQYLVTFASVRSGRLARAVRSEPTLLARSGSFCDAAMISQRVTEDEVMSAVRANGSAELSGVAAVILESDGTLSIVKG</sequence>
<comment type="subcellular location">
    <subcellularLocation>
        <location evidence="1">Cell membrane</location>
        <topology evidence="1">Multi-pass membrane protein</topology>
    </subcellularLocation>
</comment>
<keyword evidence="5 7" id="KW-1133">Transmembrane helix</keyword>
<keyword evidence="3" id="KW-1003">Cell membrane</keyword>
<reference evidence="10 11" key="1">
    <citation type="submission" date="2022-03" db="EMBL/GenBank/DDBJ databases">
        <title>Rhizobium SSM4.3 sp. nov., isolated from Sediment (Gouqi Island).</title>
        <authorList>
            <person name="Chen G."/>
        </authorList>
    </citation>
    <scope>NUCLEOTIDE SEQUENCE [LARGE SCALE GENOMIC DNA]</scope>
    <source>
        <strain evidence="10 11">SSM4.3</strain>
        <plasmid evidence="10">unnamed</plasmid>
    </source>
</reference>
<accession>A0ABT0D4N6</accession>
<dbReference type="Proteomes" id="UP001522662">
    <property type="component" value="Unassembled WGS sequence"/>
</dbReference>
<dbReference type="PANTHER" id="PTHR34582">
    <property type="entry name" value="UPF0702 TRANSMEMBRANE PROTEIN YCAP"/>
    <property type="match status" value="1"/>
</dbReference>
<evidence type="ECO:0000259" key="9">
    <source>
        <dbReference type="Pfam" id="PF20730"/>
    </source>
</evidence>
<feature type="domain" description="YetF-like N-terminal transmembrane" evidence="9">
    <location>
        <begin position="22"/>
        <end position="88"/>
    </location>
</feature>
<keyword evidence="4 7" id="KW-0812">Transmembrane</keyword>
<evidence type="ECO:0000256" key="7">
    <source>
        <dbReference type="SAM" id="Phobius"/>
    </source>
</evidence>
<evidence type="ECO:0000256" key="4">
    <source>
        <dbReference type="ARBA" id="ARBA00022692"/>
    </source>
</evidence>